<dbReference type="Proteomes" id="UP000798662">
    <property type="component" value="Chromosome 1"/>
</dbReference>
<sequence>MVAFLASPSPVGPPAAASSRSRLRSRLVCGAPDCGRVAYVNPKPVVGVVATSADGRRVLLVRRAGGPRAGTWGFPQGFLEAGEPAAAGAAREAAEEAGAAVRVGSLVGVYDVLGARQLLVVYRGVVAEEGAVGVGRGAAGEVDAAAMVDWDAIDWGGLSFVTVGWALRRVLADIQGSPEGGGQRGGVQCGVKSLDGEWVDALPFELDAAAVRAAAGGY</sequence>
<protein>
    <submittedName>
        <fullName evidence="1">Uncharacterized protein</fullName>
    </submittedName>
</protein>
<comment type="caution">
    <text evidence="1">The sequence shown here is derived from an EMBL/GenBank/DDBJ whole genome shotgun (WGS) entry which is preliminary data.</text>
</comment>
<gene>
    <name evidence="1" type="ORF">I4F81_001382</name>
</gene>
<keyword evidence="2" id="KW-1185">Reference proteome</keyword>
<proteinExistence type="predicted"/>
<evidence type="ECO:0000313" key="1">
    <source>
        <dbReference type="EMBL" id="KAK1858782.1"/>
    </source>
</evidence>
<organism evidence="1 2">
    <name type="scientific">Pyropia yezoensis</name>
    <name type="common">Susabi-nori</name>
    <name type="synonym">Porphyra yezoensis</name>
    <dbReference type="NCBI Taxonomy" id="2788"/>
    <lineage>
        <taxon>Eukaryota</taxon>
        <taxon>Rhodophyta</taxon>
        <taxon>Bangiophyceae</taxon>
        <taxon>Bangiales</taxon>
        <taxon>Bangiaceae</taxon>
        <taxon>Pyropia</taxon>
    </lineage>
</organism>
<evidence type="ECO:0000313" key="2">
    <source>
        <dbReference type="Proteomes" id="UP000798662"/>
    </source>
</evidence>
<dbReference type="EMBL" id="CM020618">
    <property type="protein sequence ID" value="KAK1858782.1"/>
    <property type="molecule type" value="Genomic_DNA"/>
</dbReference>
<reference evidence="1" key="1">
    <citation type="submission" date="2019-11" db="EMBL/GenBank/DDBJ databases">
        <title>Nori genome reveals adaptations in red seaweeds to the harsh intertidal environment.</title>
        <authorList>
            <person name="Wang D."/>
            <person name="Mao Y."/>
        </authorList>
    </citation>
    <scope>NUCLEOTIDE SEQUENCE</scope>
    <source>
        <tissue evidence="1">Gametophyte</tissue>
    </source>
</reference>
<name>A0ACC3BLK4_PYRYE</name>
<accession>A0ACC3BLK4</accession>